<dbReference type="PRINTS" id="PR00722">
    <property type="entry name" value="CHYMOTRYPSIN"/>
</dbReference>
<dbReference type="OMA" id="VDIKWGC"/>
<dbReference type="HOGENOM" id="CLU_006842_0_3_1"/>
<gene>
    <name evidence="12" type="primary">6033947</name>
    <name evidence="11" type="ORF">CpipJ_CPIJ002753</name>
</gene>
<evidence type="ECO:0000256" key="6">
    <source>
        <dbReference type="ARBA" id="ARBA00023157"/>
    </source>
</evidence>
<dbReference type="Proteomes" id="UP000002320">
    <property type="component" value="Unassembled WGS sequence"/>
</dbReference>
<keyword evidence="2" id="KW-0964">Secreted</keyword>
<evidence type="ECO:0000256" key="8">
    <source>
        <dbReference type="RuleBase" id="RU363034"/>
    </source>
</evidence>
<dbReference type="InterPro" id="IPR001314">
    <property type="entry name" value="Peptidase_S1A"/>
</dbReference>
<name>B0W6K2_CULQU</name>
<dbReference type="Pfam" id="PF00089">
    <property type="entry name" value="Trypsin"/>
    <property type="match status" value="1"/>
</dbReference>
<comment type="similarity">
    <text evidence="7">Belongs to the peptidase S1 family. CLIP subfamily.</text>
</comment>
<dbReference type="PANTHER" id="PTHR24260:SF147">
    <property type="entry name" value="EG:BACR7A4.3 PROTEIN-RELATED"/>
    <property type="match status" value="1"/>
</dbReference>
<protein>
    <submittedName>
        <fullName evidence="11 12">Serine protease</fullName>
    </submittedName>
</protein>
<evidence type="ECO:0000259" key="10">
    <source>
        <dbReference type="PROSITE" id="PS50240"/>
    </source>
</evidence>
<dbReference type="InParanoid" id="B0W6K2"/>
<keyword evidence="4 8" id="KW-0378">Hydrolase</keyword>
<dbReference type="SUPFAM" id="SSF50494">
    <property type="entry name" value="Trypsin-like serine proteases"/>
    <property type="match status" value="1"/>
</dbReference>
<keyword evidence="13" id="KW-1185">Reference proteome</keyword>
<comment type="subcellular location">
    <subcellularLocation>
        <location evidence="1">Secreted</location>
    </subcellularLocation>
</comment>
<proteinExistence type="inferred from homology"/>
<dbReference type="AlphaFoldDB" id="B0W6K2"/>
<evidence type="ECO:0000256" key="7">
    <source>
        <dbReference type="ARBA" id="ARBA00024195"/>
    </source>
</evidence>
<dbReference type="GO" id="GO:0005576">
    <property type="term" value="C:extracellular region"/>
    <property type="evidence" value="ECO:0007669"/>
    <property type="project" value="UniProtKB-SubCell"/>
</dbReference>
<dbReference type="PROSITE" id="PS00135">
    <property type="entry name" value="TRYPSIN_SER"/>
    <property type="match status" value="1"/>
</dbReference>
<dbReference type="EMBL" id="DS231848">
    <property type="protein sequence ID" value="EDS36676.1"/>
    <property type="molecule type" value="Genomic_DNA"/>
</dbReference>
<keyword evidence="3 8" id="KW-0645">Protease</keyword>
<evidence type="ECO:0000256" key="3">
    <source>
        <dbReference type="ARBA" id="ARBA00022670"/>
    </source>
</evidence>
<dbReference type="InterPro" id="IPR033116">
    <property type="entry name" value="TRYPSIN_SER"/>
</dbReference>
<evidence type="ECO:0000313" key="13">
    <source>
        <dbReference type="Proteomes" id="UP000002320"/>
    </source>
</evidence>
<dbReference type="EnsemblMetazoa" id="CPIJ002753-RA">
    <property type="protein sequence ID" value="CPIJ002753-PA"/>
    <property type="gene ID" value="CPIJ002753"/>
</dbReference>
<evidence type="ECO:0000256" key="4">
    <source>
        <dbReference type="ARBA" id="ARBA00022801"/>
    </source>
</evidence>
<dbReference type="eggNOG" id="KOG3627">
    <property type="taxonomic scope" value="Eukaryota"/>
</dbReference>
<dbReference type="FunCoup" id="B0W6K2">
    <property type="interactions" value="10"/>
</dbReference>
<accession>B0W6K2</accession>
<dbReference type="GO" id="GO:0006508">
    <property type="term" value="P:proteolysis"/>
    <property type="evidence" value="ECO:0007669"/>
    <property type="project" value="UniProtKB-KW"/>
</dbReference>
<evidence type="ECO:0000256" key="5">
    <source>
        <dbReference type="ARBA" id="ARBA00022825"/>
    </source>
</evidence>
<dbReference type="InterPro" id="IPR009003">
    <property type="entry name" value="Peptidase_S1_PA"/>
</dbReference>
<dbReference type="VEuPathDB" id="VectorBase:CQUJHB000829"/>
<evidence type="ECO:0000256" key="1">
    <source>
        <dbReference type="ARBA" id="ARBA00004613"/>
    </source>
</evidence>
<dbReference type="OrthoDB" id="6339452at2759"/>
<dbReference type="InterPro" id="IPR018114">
    <property type="entry name" value="TRYPSIN_HIS"/>
</dbReference>
<evidence type="ECO:0000313" key="12">
    <source>
        <dbReference type="EnsemblMetazoa" id="CPIJ002753-PA"/>
    </source>
</evidence>
<keyword evidence="5 8" id="KW-0720">Serine protease</keyword>
<dbReference type="InterPro" id="IPR051333">
    <property type="entry name" value="CLIP_Serine_Protease"/>
</dbReference>
<dbReference type="GO" id="GO:0050832">
    <property type="term" value="P:defense response to fungus"/>
    <property type="evidence" value="ECO:0007669"/>
    <property type="project" value="UniProtKB-ARBA"/>
</dbReference>
<dbReference type="GO" id="GO:0035008">
    <property type="term" value="P:positive regulation of melanization defense response"/>
    <property type="evidence" value="ECO:0007669"/>
    <property type="project" value="UniProtKB-ARBA"/>
</dbReference>
<feature type="domain" description="Peptidase S1" evidence="10">
    <location>
        <begin position="133"/>
        <end position="377"/>
    </location>
</feature>
<evidence type="ECO:0000313" key="11">
    <source>
        <dbReference type="EMBL" id="EDS36676.1"/>
    </source>
</evidence>
<reference evidence="12" key="2">
    <citation type="submission" date="2020-05" db="UniProtKB">
        <authorList>
            <consortium name="EnsemblMetazoa"/>
        </authorList>
    </citation>
    <scope>IDENTIFICATION</scope>
    <source>
        <strain evidence="12">JHB</strain>
    </source>
</reference>
<dbReference type="Gene3D" id="2.40.10.10">
    <property type="entry name" value="Trypsin-like serine proteases"/>
    <property type="match status" value="1"/>
</dbReference>
<dbReference type="VEuPathDB" id="VectorBase:CPIJ002753"/>
<dbReference type="GO" id="GO:0004252">
    <property type="term" value="F:serine-type endopeptidase activity"/>
    <property type="evidence" value="ECO:0007669"/>
    <property type="project" value="InterPro"/>
</dbReference>
<dbReference type="InterPro" id="IPR001254">
    <property type="entry name" value="Trypsin_dom"/>
</dbReference>
<dbReference type="PANTHER" id="PTHR24260">
    <property type="match status" value="1"/>
</dbReference>
<dbReference type="GO" id="GO:0160032">
    <property type="term" value="P:Toll receptor ligand protein activation cascade"/>
    <property type="evidence" value="ECO:0007669"/>
    <property type="project" value="UniProtKB-ARBA"/>
</dbReference>
<organism>
    <name type="scientific">Culex quinquefasciatus</name>
    <name type="common">Southern house mosquito</name>
    <name type="synonym">Culex pungens</name>
    <dbReference type="NCBI Taxonomy" id="7176"/>
    <lineage>
        <taxon>Eukaryota</taxon>
        <taxon>Metazoa</taxon>
        <taxon>Ecdysozoa</taxon>
        <taxon>Arthropoda</taxon>
        <taxon>Hexapoda</taxon>
        <taxon>Insecta</taxon>
        <taxon>Pterygota</taxon>
        <taxon>Neoptera</taxon>
        <taxon>Endopterygota</taxon>
        <taxon>Diptera</taxon>
        <taxon>Nematocera</taxon>
        <taxon>Culicoidea</taxon>
        <taxon>Culicidae</taxon>
        <taxon>Culicinae</taxon>
        <taxon>Culicini</taxon>
        <taxon>Culex</taxon>
        <taxon>Culex</taxon>
    </lineage>
</organism>
<reference evidence="11" key="1">
    <citation type="submission" date="2007-03" db="EMBL/GenBank/DDBJ databases">
        <title>Annotation of Culex pipiens quinquefasciatus.</title>
        <authorList>
            <consortium name="The Broad Institute Genome Sequencing Platform"/>
            <person name="Atkinson P.W."/>
            <person name="Hemingway J."/>
            <person name="Christensen B.M."/>
            <person name="Higgs S."/>
            <person name="Kodira C."/>
            <person name="Hannick L."/>
            <person name="Megy K."/>
            <person name="O'Leary S."/>
            <person name="Pearson M."/>
            <person name="Haas B.J."/>
            <person name="Mauceli E."/>
            <person name="Wortman J.R."/>
            <person name="Lee N.H."/>
            <person name="Guigo R."/>
            <person name="Stanke M."/>
            <person name="Alvarado L."/>
            <person name="Amedeo P."/>
            <person name="Antoine C.H."/>
            <person name="Arensburger P."/>
            <person name="Bidwell S.L."/>
            <person name="Crawford M."/>
            <person name="Camaro F."/>
            <person name="Devon K."/>
            <person name="Engels R."/>
            <person name="Hammond M."/>
            <person name="Howarth C."/>
            <person name="Koehrsen M."/>
            <person name="Lawson D."/>
            <person name="Montgomery P."/>
            <person name="Nene V."/>
            <person name="Nusbaum C."/>
            <person name="Puiu D."/>
            <person name="Romero-Severson J."/>
            <person name="Severson D.W."/>
            <person name="Shumway M."/>
            <person name="Sisk P."/>
            <person name="Stolte C."/>
            <person name="Zeng Q."/>
            <person name="Eisenstadt E."/>
            <person name="Fraser-Liggett C."/>
            <person name="Strausberg R."/>
            <person name="Galagan J."/>
            <person name="Birren B."/>
            <person name="Collins F.H."/>
        </authorList>
    </citation>
    <scope>NUCLEOTIDE SEQUENCE [LARGE SCALE GENOMIC DNA]</scope>
    <source>
        <strain evidence="11">JHB</strain>
    </source>
</reference>
<dbReference type="InterPro" id="IPR043504">
    <property type="entry name" value="Peptidase_S1_PA_chymotrypsin"/>
</dbReference>
<evidence type="ECO:0000256" key="9">
    <source>
        <dbReference type="SAM" id="MobiDB-lite"/>
    </source>
</evidence>
<dbReference type="SMART" id="SM00020">
    <property type="entry name" value="Tryp_SPc"/>
    <property type="match status" value="1"/>
</dbReference>
<evidence type="ECO:0000256" key="2">
    <source>
        <dbReference type="ARBA" id="ARBA00022525"/>
    </source>
</evidence>
<dbReference type="FunFam" id="2.40.10.10:FF:000015">
    <property type="entry name" value="Atrial natriuretic peptide-converting enzyme"/>
    <property type="match status" value="1"/>
</dbReference>
<dbReference type="CDD" id="cd00190">
    <property type="entry name" value="Tryp_SPc"/>
    <property type="match status" value="1"/>
</dbReference>
<dbReference type="PROSITE" id="PS50240">
    <property type="entry name" value="TRYPSIN_DOM"/>
    <property type="match status" value="1"/>
</dbReference>
<keyword evidence="6" id="KW-1015">Disulfide bond</keyword>
<feature type="region of interest" description="Disordered" evidence="9">
    <location>
        <begin position="65"/>
        <end position="84"/>
    </location>
</feature>
<sequence>MFSMDQLWSPWNELSKFDPCKHGGKPGTCRGYSVCKAQLQNKRITICSYNAREAVVCCPDGEENRFSGDSDQVPPPSFSPNSLEEDRNARIAVKKCNEYRKLSYNRIAVSTLTLTPTVVSFEVPKCDNIVKLIVGGNVTKPGEFPHMAAIGWRRGRQVSFDCGGSLISNRYVLTAAHCFVEVDGTFPSFVRLGDQNLVRTDDGAKPRDVEIDDFIRHPDFKRNQGLYNDIALVRLVETVPFDNFIRPACLYDRQEVAAEQAIATGFGLTEDHGDKSDELLKVSLNVYDNQVCSKGYANSRQLKKGIQRSQLCVGSVVGGQDTCQGDSGGPLQITKQENHCVFYVIGVTSFGQTCGSTVPAIYTRVAAYLDWIEPIVWG</sequence>
<dbReference type="PROSITE" id="PS00134">
    <property type="entry name" value="TRYPSIN_HIS"/>
    <property type="match status" value="1"/>
</dbReference>
<dbReference type="MEROPS" id="S01.200"/>
<dbReference type="KEGG" id="cqu:CpipJ_CPIJ002753"/>